<dbReference type="InterPro" id="IPR000847">
    <property type="entry name" value="LysR_HTH_N"/>
</dbReference>
<evidence type="ECO:0000256" key="1">
    <source>
        <dbReference type="ARBA" id="ARBA00009437"/>
    </source>
</evidence>
<comment type="similarity">
    <text evidence="1">Belongs to the LysR transcriptional regulatory family.</text>
</comment>
<keyword evidence="2" id="KW-0805">Transcription regulation</keyword>
<dbReference type="Gene3D" id="1.10.10.10">
    <property type="entry name" value="Winged helix-like DNA-binding domain superfamily/Winged helix DNA-binding domain"/>
    <property type="match status" value="1"/>
</dbReference>
<comment type="caution">
    <text evidence="6">The sequence shown here is derived from an EMBL/GenBank/DDBJ whole genome shotgun (WGS) entry which is preliminary data.</text>
</comment>
<dbReference type="InterPro" id="IPR036390">
    <property type="entry name" value="WH_DNA-bd_sf"/>
</dbReference>
<keyword evidence="7" id="KW-1185">Reference proteome</keyword>
<dbReference type="PANTHER" id="PTHR30126:SF39">
    <property type="entry name" value="HTH-TYPE TRANSCRIPTIONAL REGULATOR CYSL"/>
    <property type="match status" value="1"/>
</dbReference>
<feature type="domain" description="HTH lysR-type" evidence="5">
    <location>
        <begin position="2"/>
        <end position="59"/>
    </location>
</feature>
<dbReference type="InterPro" id="IPR005119">
    <property type="entry name" value="LysR_subst-bd"/>
</dbReference>
<evidence type="ECO:0000313" key="6">
    <source>
        <dbReference type="EMBL" id="OLY44450.1"/>
    </source>
</evidence>
<dbReference type="GO" id="GO:0000976">
    <property type="term" value="F:transcription cis-regulatory region binding"/>
    <property type="evidence" value="ECO:0007669"/>
    <property type="project" value="TreeGrafter"/>
</dbReference>
<dbReference type="PROSITE" id="PS50931">
    <property type="entry name" value="HTH_LYSR"/>
    <property type="match status" value="1"/>
</dbReference>
<dbReference type="AlphaFoldDB" id="A0A1R0FBW5"/>
<name>A0A1R0FBW5_9HYPH</name>
<dbReference type="EMBL" id="LXYT01000001">
    <property type="protein sequence ID" value="OLY44450.1"/>
    <property type="molecule type" value="Genomic_DNA"/>
</dbReference>
<dbReference type="SUPFAM" id="SSF53850">
    <property type="entry name" value="Periplasmic binding protein-like II"/>
    <property type="match status" value="1"/>
</dbReference>
<keyword evidence="3 6" id="KW-0238">DNA-binding</keyword>
<reference evidence="6 7" key="1">
    <citation type="submission" date="2016-12" db="EMBL/GenBank/DDBJ databases">
        <title>Comparative genomics of Bartonella apis.</title>
        <authorList>
            <person name="Engel P."/>
        </authorList>
    </citation>
    <scope>NUCLEOTIDE SEQUENCE [LARGE SCALE GENOMIC DNA]</scope>
    <source>
        <strain evidence="6 7">PEB0149</strain>
    </source>
</reference>
<protein>
    <submittedName>
        <fullName evidence="6">DNA-binding transcriptional regulator, LysR family</fullName>
    </submittedName>
</protein>
<dbReference type="InterPro" id="IPR036388">
    <property type="entry name" value="WH-like_DNA-bd_sf"/>
</dbReference>
<dbReference type="SUPFAM" id="SSF46785">
    <property type="entry name" value="Winged helix' DNA-binding domain"/>
    <property type="match status" value="1"/>
</dbReference>
<dbReference type="Pfam" id="PF03466">
    <property type="entry name" value="LysR_substrate"/>
    <property type="match status" value="1"/>
</dbReference>
<dbReference type="FunFam" id="1.10.10.10:FF:000001">
    <property type="entry name" value="LysR family transcriptional regulator"/>
    <property type="match status" value="1"/>
</dbReference>
<dbReference type="Gene3D" id="3.40.190.290">
    <property type="match status" value="1"/>
</dbReference>
<evidence type="ECO:0000256" key="3">
    <source>
        <dbReference type="ARBA" id="ARBA00023125"/>
    </source>
</evidence>
<sequence length="293" mass="32380">MITFEQMRIFLAVAEREHLTEAAKALLLTPSAVSSAIHMIEEHYQVRLFNRIGRRIQLSDAGSVFVEDCRHTLAQVKVAETTLREFSGLKRGALGLYASQTIANYFLPPVIAKFRNLYPAITVKMSIGNTEQVENAVLSGLTDIGFAEGTIKNESLHRQKVADDELFIVAAKNHLLTEKTFVTFKEISAFPWILREKGSGTRAIFEQALANHGYELADLEVMETFPSNEAVLSAVAASNALTAISKRAVSALLAAGLVERLNFLSVRRDFLLLLNPQRFKTKAVGAFIDLLDG</sequence>
<evidence type="ECO:0000256" key="4">
    <source>
        <dbReference type="ARBA" id="ARBA00023163"/>
    </source>
</evidence>
<gene>
    <name evidence="6" type="ORF">PEB0149_019200</name>
</gene>
<dbReference type="OrthoDB" id="9808620at2"/>
<dbReference type="RefSeq" id="WP_083639754.1">
    <property type="nucleotide sequence ID" value="NZ_CALYQA010000002.1"/>
</dbReference>
<dbReference type="PANTHER" id="PTHR30126">
    <property type="entry name" value="HTH-TYPE TRANSCRIPTIONAL REGULATOR"/>
    <property type="match status" value="1"/>
</dbReference>
<dbReference type="Pfam" id="PF00126">
    <property type="entry name" value="HTH_1"/>
    <property type="match status" value="1"/>
</dbReference>
<dbReference type="CDD" id="cd08420">
    <property type="entry name" value="PBP2_CysL_like"/>
    <property type="match status" value="1"/>
</dbReference>
<proteinExistence type="inferred from homology"/>
<evidence type="ECO:0000259" key="5">
    <source>
        <dbReference type="PROSITE" id="PS50931"/>
    </source>
</evidence>
<accession>A0A1R0FBW5</accession>
<evidence type="ECO:0000256" key="2">
    <source>
        <dbReference type="ARBA" id="ARBA00023015"/>
    </source>
</evidence>
<evidence type="ECO:0000313" key="7">
    <source>
        <dbReference type="Proteomes" id="UP000187344"/>
    </source>
</evidence>
<dbReference type="GO" id="GO:0003700">
    <property type="term" value="F:DNA-binding transcription factor activity"/>
    <property type="evidence" value="ECO:0007669"/>
    <property type="project" value="InterPro"/>
</dbReference>
<organism evidence="6 7">
    <name type="scientific">Bartonella apis</name>
    <dbReference type="NCBI Taxonomy" id="1686310"/>
    <lineage>
        <taxon>Bacteria</taxon>
        <taxon>Pseudomonadati</taxon>
        <taxon>Pseudomonadota</taxon>
        <taxon>Alphaproteobacteria</taxon>
        <taxon>Hyphomicrobiales</taxon>
        <taxon>Bartonellaceae</taxon>
        <taxon>Bartonella</taxon>
    </lineage>
</organism>
<keyword evidence="4" id="KW-0804">Transcription</keyword>
<dbReference type="Proteomes" id="UP000187344">
    <property type="component" value="Unassembled WGS sequence"/>
</dbReference>